<evidence type="ECO:0000313" key="9">
    <source>
        <dbReference type="Proteomes" id="UP001235712"/>
    </source>
</evidence>
<feature type="transmembrane region" description="Helical" evidence="7">
    <location>
        <begin position="264"/>
        <end position="293"/>
    </location>
</feature>
<keyword evidence="4 7" id="KW-1133">Transmembrane helix</keyword>
<accession>A0ABT9NVF1</accession>
<feature type="transmembrane region" description="Helical" evidence="7">
    <location>
        <begin position="191"/>
        <end position="212"/>
    </location>
</feature>
<keyword evidence="2" id="KW-1003">Cell membrane</keyword>
<evidence type="ECO:0000256" key="4">
    <source>
        <dbReference type="ARBA" id="ARBA00022989"/>
    </source>
</evidence>
<comment type="caution">
    <text evidence="8">The sequence shown here is derived from an EMBL/GenBank/DDBJ whole genome shotgun (WGS) entry which is preliminary data.</text>
</comment>
<evidence type="ECO:0000313" key="8">
    <source>
        <dbReference type="EMBL" id="MDP9824407.1"/>
    </source>
</evidence>
<evidence type="ECO:0000256" key="2">
    <source>
        <dbReference type="ARBA" id="ARBA00022475"/>
    </source>
</evidence>
<protein>
    <submittedName>
        <fullName evidence="8">O-antigen/teichoic acid export membrane protein</fullName>
    </submittedName>
</protein>
<feature type="transmembrane region" description="Helical" evidence="7">
    <location>
        <begin position="331"/>
        <end position="353"/>
    </location>
</feature>
<organism evidence="8 9">
    <name type="scientific">Kineosporia succinea</name>
    <dbReference type="NCBI Taxonomy" id="84632"/>
    <lineage>
        <taxon>Bacteria</taxon>
        <taxon>Bacillati</taxon>
        <taxon>Actinomycetota</taxon>
        <taxon>Actinomycetes</taxon>
        <taxon>Kineosporiales</taxon>
        <taxon>Kineosporiaceae</taxon>
        <taxon>Kineosporia</taxon>
    </lineage>
</organism>
<feature type="transmembrane region" description="Helical" evidence="7">
    <location>
        <begin position="88"/>
        <end position="114"/>
    </location>
</feature>
<dbReference type="PANTHER" id="PTHR30250">
    <property type="entry name" value="PST FAMILY PREDICTED COLANIC ACID TRANSPORTER"/>
    <property type="match status" value="1"/>
</dbReference>
<evidence type="ECO:0000256" key="5">
    <source>
        <dbReference type="ARBA" id="ARBA00023136"/>
    </source>
</evidence>
<feature type="transmembrane region" description="Helical" evidence="7">
    <location>
        <begin position="429"/>
        <end position="449"/>
    </location>
</feature>
<dbReference type="PANTHER" id="PTHR30250:SF26">
    <property type="entry name" value="PSMA PROTEIN"/>
    <property type="match status" value="1"/>
</dbReference>
<reference evidence="8 9" key="1">
    <citation type="submission" date="2023-07" db="EMBL/GenBank/DDBJ databases">
        <title>Sequencing the genomes of 1000 actinobacteria strains.</title>
        <authorList>
            <person name="Klenk H.-P."/>
        </authorList>
    </citation>
    <scope>NUCLEOTIDE SEQUENCE [LARGE SCALE GENOMIC DNA]</scope>
    <source>
        <strain evidence="8 9">DSM 44388</strain>
    </source>
</reference>
<keyword evidence="3 7" id="KW-0812">Transmembrane</keyword>
<evidence type="ECO:0000256" key="1">
    <source>
        <dbReference type="ARBA" id="ARBA00004651"/>
    </source>
</evidence>
<dbReference type="EMBL" id="JAUSQZ010000001">
    <property type="protein sequence ID" value="MDP9824407.1"/>
    <property type="molecule type" value="Genomic_DNA"/>
</dbReference>
<comment type="subcellular location">
    <subcellularLocation>
        <location evidence="1">Cell membrane</location>
        <topology evidence="1">Multi-pass membrane protein</topology>
    </subcellularLocation>
</comment>
<feature type="region of interest" description="Disordered" evidence="6">
    <location>
        <begin position="1"/>
        <end position="50"/>
    </location>
</feature>
<evidence type="ECO:0000256" key="6">
    <source>
        <dbReference type="SAM" id="MobiDB-lite"/>
    </source>
</evidence>
<feature type="compositionally biased region" description="Low complexity" evidence="6">
    <location>
        <begin position="24"/>
        <end position="36"/>
    </location>
</feature>
<keyword evidence="5 7" id="KW-0472">Membrane</keyword>
<evidence type="ECO:0000256" key="7">
    <source>
        <dbReference type="SAM" id="Phobius"/>
    </source>
</evidence>
<gene>
    <name evidence="8" type="ORF">J2S57_000156</name>
</gene>
<feature type="transmembrane region" description="Helical" evidence="7">
    <location>
        <begin position="161"/>
        <end position="179"/>
    </location>
</feature>
<proteinExistence type="predicted"/>
<dbReference type="Proteomes" id="UP001235712">
    <property type="component" value="Unassembled WGS sequence"/>
</dbReference>
<dbReference type="RefSeq" id="WP_307236913.1">
    <property type="nucleotide sequence ID" value="NZ_JAUSQZ010000001.1"/>
</dbReference>
<dbReference type="InterPro" id="IPR050833">
    <property type="entry name" value="Poly_Biosynth_Transport"/>
</dbReference>
<feature type="transmembrane region" description="Helical" evidence="7">
    <location>
        <begin position="135"/>
        <end position="155"/>
    </location>
</feature>
<feature type="transmembrane region" description="Helical" evidence="7">
    <location>
        <begin position="405"/>
        <end position="423"/>
    </location>
</feature>
<sequence>MSETLGPEPLLPTSPAAAVPHQPGPTDRPTGRTPGAPARPPLRPEKPARPGLSLGRRALWSFGDQALSSLTNAALSIVVAREVGQASFGAFSLALVTFSFVIGISRAVVSDVFVIQFSGAAEAERRPAVRRSTGGALAIGVLAGSVCLFAGLLLPHHETRTALLALGLSLPGLLLQDSWRFVFFAADRPAAAFVNDLVWAVVQFSAVGALIVTGRHSIFLITLAWGGAALMAAGVACAQGALLPAPGGALAWFRDNRHLNVRMGLDYVINMGAVNLTTYLIGAFIGLVAVGALRAAQVILGPLQLVYSGSQAFLLPVLSRQAGRGQDLRRTALLVSGAVTAVSATWSGFLLAIPNHWGEEILGDSWDAARTLLPLSCLAMVAVSMSLGPALALRALQRPGLQLRVTLTQAPLILALGLLGARLDGAVGAAAGLALAQVAGATTIWVLLLRFPEPPAAATLPRSRRPL</sequence>
<feature type="transmembrane region" description="Helical" evidence="7">
    <location>
        <begin position="373"/>
        <end position="393"/>
    </location>
</feature>
<evidence type="ECO:0000256" key="3">
    <source>
        <dbReference type="ARBA" id="ARBA00022692"/>
    </source>
</evidence>
<keyword evidence="9" id="KW-1185">Reference proteome</keyword>
<name>A0ABT9NVF1_9ACTN</name>
<feature type="transmembrane region" description="Helical" evidence="7">
    <location>
        <begin position="299"/>
        <end position="319"/>
    </location>
</feature>
<feature type="transmembrane region" description="Helical" evidence="7">
    <location>
        <begin position="218"/>
        <end position="243"/>
    </location>
</feature>
<dbReference type="CDD" id="cd13126">
    <property type="entry name" value="MATE_like_11"/>
    <property type="match status" value="1"/>
</dbReference>